<feature type="compositionally biased region" description="Polar residues" evidence="1">
    <location>
        <begin position="30"/>
        <end position="50"/>
    </location>
</feature>
<feature type="domain" description="Rab-GAP TBC" evidence="2">
    <location>
        <begin position="427"/>
        <end position="638"/>
    </location>
</feature>
<protein>
    <recommendedName>
        <fullName evidence="2">Rab-GAP TBC domain-containing protein</fullName>
    </recommendedName>
</protein>
<dbReference type="EMBL" id="JAGSYN010000076">
    <property type="protein sequence ID" value="KAG7664536.1"/>
    <property type="molecule type" value="Genomic_DNA"/>
</dbReference>
<dbReference type="Pfam" id="PF00566">
    <property type="entry name" value="RabGAP-TBC"/>
    <property type="match status" value="1"/>
</dbReference>
<dbReference type="GO" id="GO:0031267">
    <property type="term" value="F:small GTPase binding"/>
    <property type="evidence" value="ECO:0007669"/>
    <property type="project" value="TreeGrafter"/>
</dbReference>
<dbReference type="InterPro" id="IPR050302">
    <property type="entry name" value="Rab_GAP_TBC_domain"/>
</dbReference>
<dbReference type="PANTHER" id="PTHR47219:SF20">
    <property type="entry name" value="TBC1 DOMAIN FAMILY MEMBER 2B"/>
    <property type="match status" value="1"/>
</dbReference>
<name>A0A8J5QH12_9ASCO</name>
<dbReference type="AlphaFoldDB" id="A0A8J5QH12"/>
<keyword evidence="4" id="KW-1185">Reference proteome</keyword>
<evidence type="ECO:0000259" key="2">
    <source>
        <dbReference type="PROSITE" id="PS50086"/>
    </source>
</evidence>
<reference evidence="3 4" key="1">
    <citation type="journal article" date="2021" name="DNA Res.">
        <title>Genome analysis of Candida subhashii reveals its hybrid nature and dual mitochondrial genome conformations.</title>
        <authorList>
            <person name="Mixao V."/>
            <person name="Hegedusova E."/>
            <person name="Saus E."/>
            <person name="Pryszcz L.P."/>
            <person name="Cillingova A."/>
            <person name="Nosek J."/>
            <person name="Gabaldon T."/>
        </authorList>
    </citation>
    <scope>NUCLEOTIDE SEQUENCE [LARGE SCALE GENOMIC DNA]</scope>
    <source>
        <strain evidence="3 4">CBS 10753</strain>
    </source>
</reference>
<dbReference type="GO" id="GO:0030427">
    <property type="term" value="C:site of polarized growth"/>
    <property type="evidence" value="ECO:0007669"/>
    <property type="project" value="UniProtKB-ARBA"/>
</dbReference>
<feature type="region of interest" description="Disordered" evidence="1">
    <location>
        <begin position="1"/>
        <end position="50"/>
    </location>
</feature>
<evidence type="ECO:0000256" key="1">
    <source>
        <dbReference type="SAM" id="MobiDB-lite"/>
    </source>
</evidence>
<proteinExistence type="predicted"/>
<dbReference type="InterPro" id="IPR000195">
    <property type="entry name" value="Rab-GAP-TBC_dom"/>
</dbReference>
<feature type="compositionally biased region" description="Basic and acidic residues" evidence="1">
    <location>
        <begin position="15"/>
        <end position="24"/>
    </location>
</feature>
<feature type="region of interest" description="Disordered" evidence="1">
    <location>
        <begin position="186"/>
        <end position="212"/>
    </location>
</feature>
<evidence type="ECO:0000313" key="4">
    <source>
        <dbReference type="Proteomes" id="UP000694255"/>
    </source>
</evidence>
<dbReference type="GO" id="GO:0005096">
    <property type="term" value="F:GTPase activator activity"/>
    <property type="evidence" value="ECO:0007669"/>
    <property type="project" value="TreeGrafter"/>
</dbReference>
<gene>
    <name evidence="3" type="ORF">J8A68_001936</name>
</gene>
<dbReference type="GeneID" id="73468737"/>
<organism evidence="3 4">
    <name type="scientific">[Candida] subhashii</name>
    <dbReference type="NCBI Taxonomy" id="561895"/>
    <lineage>
        <taxon>Eukaryota</taxon>
        <taxon>Fungi</taxon>
        <taxon>Dikarya</taxon>
        <taxon>Ascomycota</taxon>
        <taxon>Saccharomycotina</taxon>
        <taxon>Pichiomycetes</taxon>
        <taxon>Debaryomycetaceae</taxon>
        <taxon>Spathaspora</taxon>
    </lineage>
</organism>
<accession>A0A8J5QH12</accession>
<comment type="caution">
    <text evidence="3">The sequence shown here is derived from an EMBL/GenBank/DDBJ whole genome shotgun (WGS) entry which is preliminary data.</text>
</comment>
<dbReference type="PROSITE" id="PS50086">
    <property type="entry name" value="TBC_RABGAP"/>
    <property type="match status" value="1"/>
</dbReference>
<sequence>MTGKGSGNSLFSNDIHTHTSHSDTTKSSLFGLTNDNHQRMPTSEQESSSISTLGGSLHQLTSEQIHKIISMKYKNDPILLIKQLSIDLANKETELILLRQEKFIREAQLYKLCNEYGNLSALEIDQKLNEIENKKKIPKQNDIDDILTGLIEVAMNNELPSSKDKPEIPTKLVPKENMIEKLTRPNRTRTHSAPVENPQSKIPEPQDTRGTNWITAPHKKWIKSFFISQEDLSSDQNRPVSKQTREELINSRTPVELASFANHDEELGSSTSIGTQQLMSEDINIDKYGFFTDRTNLRNTTATITTTTTNGPNNSNPATASPIQMNNSFTEDKAILITNSESNNKLQFIDKLKEMSQAHDIINDKFEQDWNKLIQDINRTLLQSHHPTIIPTSSPSTFPTFGIKGYKLLSISSILFNNIKQLINTNGIPTKYRAWLWMELSGANEYKVNGEYQALLDQPADEIQTYLDQIELDLDRTLPFNYYFNNLIELKRGVNYYKLKRILYAFVQYCPKVGYVQGMNKIIGTLLLSNNNVGDGNHHLVEEDVFWLFVGLVEEILPKYDGGIKVFFDDLGNIHRDNLIISKRYLYKFQPELWLHFEKLGLEIEVIIMNWWLCLFIDLKFINLDTWFKLFDNLLIGDNRRHHLTGLTTEEHHQAGPDISQENEEHQHVEDEHDYRSLKFISITLAILQCLSHILLTMNDKDEIHQFLSTDNNFKLVAKTSSTTTPNKYNLKFSDLIKHQLHFFGKLSTRELRTYRKDINQS</sequence>
<dbReference type="PANTHER" id="PTHR47219">
    <property type="entry name" value="RAB GTPASE-ACTIVATING PROTEIN 1-LIKE"/>
    <property type="match status" value="1"/>
</dbReference>
<dbReference type="OrthoDB" id="294251at2759"/>
<dbReference type="SMART" id="SM00164">
    <property type="entry name" value="TBC"/>
    <property type="match status" value="1"/>
</dbReference>
<dbReference type="Proteomes" id="UP000694255">
    <property type="component" value="Unassembled WGS sequence"/>
</dbReference>
<evidence type="ECO:0000313" key="3">
    <source>
        <dbReference type="EMBL" id="KAG7664536.1"/>
    </source>
</evidence>
<dbReference type="RefSeq" id="XP_049264768.1">
    <property type="nucleotide sequence ID" value="XM_049405632.1"/>
</dbReference>